<evidence type="ECO:0000256" key="2">
    <source>
        <dbReference type="ARBA" id="ARBA00039575"/>
    </source>
</evidence>
<dbReference type="InterPro" id="IPR005531">
    <property type="entry name" value="Asp23"/>
</dbReference>
<dbReference type="EMBL" id="AYZR01000008">
    <property type="protein sequence ID" value="KRM93979.1"/>
    <property type="molecule type" value="Genomic_DNA"/>
</dbReference>
<dbReference type="AlphaFoldDB" id="A0A0R2D0E0"/>
<dbReference type="STRING" id="1423802.FC56_GL000700"/>
<accession>A0A0R2D0E0</accession>
<sequence length="141" mass="15784">MATEATNKLEPKQVVVFDDEVLEKIAGKTASEIDGILGLQGNVFENLSSRLTTSDNPEKGVTIDLDAEQKQVIIEMAVILEYGKKADDILDRLTNKVTSAVKLMTGYQVTEVKLDVKDMLTREEWQQKNSDKSKKKSKEHD</sequence>
<name>A0A0R2D0E0_9LACO</name>
<reference evidence="3 4" key="1">
    <citation type="journal article" date="2015" name="Genome Announc.">
        <title>Expanding the biotechnology potential of lactobacilli through comparative genomics of 213 strains and associated genera.</title>
        <authorList>
            <person name="Sun Z."/>
            <person name="Harris H.M."/>
            <person name="McCann A."/>
            <person name="Guo C."/>
            <person name="Argimon S."/>
            <person name="Zhang W."/>
            <person name="Yang X."/>
            <person name="Jeffery I.B."/>
            <person name="Cooney J.C."/>
            <person name="Kagawa T.F."/>
            <person name="Liu W."/>
            <person name="Song Y."/>
            <person name="Salvetti E."/>
            <person name="Wrobel A."/>
            <person name="Rasinkangas P."/>
            <person name="Parkhill J."/>
            <person name="Rea M.C."/>
            <person name="O'Sullivan O."/>
            <person name="Ritari J."/>
            <person name="Douillard F.P."/>
            <person name="Paul Ross R."/>
            <person name="Yang R."/>
            <person name="Briner A.E."/>
            <person name="Felis G.E."/>
            <person name="de Vos W.M."/>
            <person name="Barrangou R."/>
            <person name="Klaenhammer T.R."/>
            <person name="Caufield P.W."/>
            <person name="Cui Y."/>
            <person name="Zhang H."/>
            <person name="O'Toole P.W."/>
        </authorList>
    </citation>
    <scope>NUCLEOTIDE SEQUENCE [LARGE SCALE GENOMIC DNA]</scope>
    <source>
        <strain evidence="3 4">DSM 24302</strain>
    </source>
</reference>
<dbReference type="PATRIC" id="fig|1423802.4.peg.711"/>
<gene>
    <name evidence="3" type="ORF">FC56_GL000700</name>
</gene>
<protein>
    <recommendedName>
        <fullName evidence="2">Stress response regulator gls24 homolog</fullName>
    </recommendedName>
</protein>
<proteinExistence type="inferred from homology"/>
<dbReference type="PANTHER" id="PTHR34297">
    <property type="entry name" value="HYPOTHETICAL CYTOSOLIC PROTEIN-RELATED"/>
    <property type="match status" value="1"/>
</dbReference>
<dbReference type="Pfam" id="PF03780">
    <property type="entry name" value="Asp23"/>
    <property type="match status" value="1"/>
</dbReference>
<dbReference type="PANTHER" id="PTHR34297:SF3">
    <property type="entry name" value="ALKALINE SHOCK PROTEIN 23"/>
    <property type="match status" value="1"/>
</dbReference>
<dbReference type="Proteomes" id="UP000051256">
    <property type="component" value="Unassembled WGS sequence"/>
</dbReference>
<evidence type="ECO:0000256" key="1">
    <source>
        <dbReference type="ARBA" id="ARBA00005721"/>
    </source>
</evidence>
<organism evidence="3 4">
    <name type="scientific">Lentilactobacillus senioris DSM 24302 = JCM 17472</name>
    <dbReference type="NCBI Taxonomy" id="1423802"/>
    <lineage>
        <taxon>Bacteria</taxon>
        <taxon>Bacillati</taxon>
        <taxon>Bacillota</taxon>
        <taxon>Bacilli</taxon>
        <taxon>Lactobacillales</taxon>
        <taxon>Lactobacillaceae</taxon>
        <taxon>Lentilactobacillus</taxon>
    </lineage>
</organism>
<comment type="caution">
    <text evidence="3">The sequence shown here is derived from an EMBL/GenBank/DDBJ whole genome shotgun (WGS) entry which is preliminary data.</text>
</comment>
<keyword evidence="4" id="KW-1185">Reference proteome</keyword>
<evidence type="ECO:0000313" key="4">
    <source>
        <dbReference type="Proteomes" id="UP000051256"/>
    </source>
</evidence>
<evidence type="ECO:0000313" key="3">
    <source>
        <dbReference type="EMBL" id="KRM93979.1"/>
    </source>
</evidence>
<dbReference type="RefSeq" id="WP_054671897.1">
    <property type="nucleotide sequence ID" value="NZ_AYZR01000008.1"/>
</dbReference>
<comment type="similarity">
    <text evidence="1">Belongs to the asp23 family.</text>
</comment>